<sequence>MRLSSALASLYVLVQFHVAHARPASTGFVSIPIYRVPSTGAALHLPPTIVHQQHVNRGIRRRELMRGAPETPDHELFANIQKRASTLAPHLQKRYNHPEIVEILAHLAQTEDTVVADSKPKTLKETQNGTEPLESVATPFKGIVTPGKKPTFPHTLGLDIHSGQRTLDVRPSQDNNDIQTRISHAKALTVPDLGTVQIGTPPRDFVLLMDSGSADLWVGSETCRDISDEDGECAKSHQYLGPKSSSTFNNTKQEWKIQYGTGAVAGMLVRDHVRIAGLQLKDFRFGVAINETSDFTPEYIPFDGLAGFAKSLISRQRTTALVEVLHAQKLITAAITSYKIPRVGDKKNDGELTLGALNPAKYDPKTLVKVPNVNPMGFWEAKVGAVKVAGRDLGWGNRTAIFDTGTDVDAIHKHIPGAVSDGEGSWILPCTNKASVSLTIGGREFSIDPRDLVFLPVDPEKPNGNCTSGFSSGSIGGETEWLVGDTFLKNVYMSTNVGTDEISFAKLT</sequence>
<dbReference type="InterPro" id="IPR034164">
    <property type="entry name" value="Pepsin-like_dom"/>
</dbReference>
<gene>
    <name evidence="5" type="primary">CTSD_1</name>
    <name evidence="5" type="ORF">Hypma_006827</name>
</gene>
<dbReference type="CDD" id="cd05471">
    <property type="entry name" value="pepsin_like"/>
    <property type="match status" value="1"/>
</dbReference>
<evidence type="ECO:0000313" key="6">
    <source>
        <dbReference type="Proteomes" id="UP000076154"/>
    </source>
</evidence>
<dbReference type="InterPro" id="IPR033121">
    <property type="entry name" value="PEPTIDASE_A1"/>
</dbReference>
<dbReference type="OrthoDB" id="2747330at2759"/>
<keyword evidence="6" id="KW-1185">Reference proteome</keyword>
<dbReference type="Gene3D" id="2.40.70.10">
    <property type="entry name" value="Acid Proteases"/>
    <property type="match status" value="2"/>
</dbReference>
<dbReference type="Proteomes" id="UP000076154">
    <property type="component" value="Unassembled WGS sequence"/>
</dbReference>
<dbReference type="GO" id="GO:0006508">
    <property type="term" value="P:proteolysis"/>
    <property type="evidence" value="ECO:0007669"/>
    <property type="project" value="InterPro"/>
</dbReference>
<dbReference type="EMBL" id="LUEZ02000040">
    <property type="protein sequence ID" value="RDB25564.1"/>
    <property type="molecule type" value="Genomic_DNA"/>
</dbReference>
<feature type="active site" evidence="2">
    <location>
        <position position="403"/>
    </location>
</feature>
<dbReference type="PRINTS" id="PR00792">
    <property type="entry name" value="PEPSIN"/>
</dbReference>
<evidence type="ECO:0000256" key="1">
    <source>
        <dbReference type="ARBA" id="ARBA00007447"/>
    </source>
</evidence>
<dbReference type="PANTHER" id="PTHR47966:SF75">
    <property type="entry name" value="ENDOPEPTIDASE (CTSD), PUTATIVE (AFU_ORTHOLOGUE AFUA_4G07040)-RELATED"/>
    <property type="match status" value="1"/>
</dbReference>
<dbReference type="AlphaFoldDB" id="A0A369K1G0"/>
<accession>A0A369K1G0</accession>
<dbReference type="GO" id="GO:0004190">
    <property type="term" value="F:aspartic-type endopeptidase activity"/>
    <property type="evidence" value="ECO:0007669"/>
    <property type="project" value="InterPro"/>
</dbReference>
<dbReference type="PROSITE" id="PS51767">
    <property type="entry name" value="PEPTIDASE_A1"/>
    <property type="match status" value="1"/>
</dbReference>
<name>A0A369K1G0_HYPMA</name>
<evidence type="ECO:0000259" key="4">
    <source>
        <dbReference type="PROSITE" id="PS51767"/>
    </source>
</evidence>
<feature type="chain" id="PRO_5016696997" evidence="3">
    <location>
        <begin position="22"/>
        <end position="508"/>
    </location>
</feature>
<evidence type="ECO:0000313" key="5">
    <source>
        <dbReference type="EMBL" id="RDB25564.1"/>
    </source>
</evidence>
<dbReference type="FunCoup" id="A0A369K1G0">
    <property type="interactions" value="43"/>
</dbReference>
<organism evidence="5 6">
    <name type="scientific">Hypsizygus marmoreus</name>
    <name type="common">White beech mushroom</name>
    <name type="synonym">Agaricus marmoreus</name>
    <dbReference type="NCBI Taxonomy" id="39966"/>
    <lineage>
        <taxon>Eukaryota</taxon>
        <taxon>Fungi</taxon>
        <taxon>Dikarya</taxon>
        <taxon>Basidiomycota</taxon>
        <taxon>Agaricomycotina</taxon>
        <taxon>Agaricomycetes</taxon>
        <taxon>Agaricomycetidae</taxon>
        <taxon>Agaricales</taxon>
        <taxon>Tricholomatineae</taxon>
        <taxon>Lyophyllaceae</taxon>
        <taxon>Hypsizygus</taxon>
    </lineage>
</organism>
<feature type="signal peptide" evidence="3">
    <location>
        <begin position="1"/>
        <end position="21"/>
    </location>
</feature>
<dbReference type="PANTHER" id="PTHR47966">
    <property type="entry name" value="BETA-SITE APP-CLEAVING ENZYME, ISOFORM A-RELATED"/>
    <property type="match status" value="1"/>
</dbReference>
<dbReference type="STRING" id="39966.A0A369K1G0"/>
<dbReference type="FunFam" id="2.40.70.10:FF:000008">
    <property type="entry name" value="Cathepsin D"/>
    <property type="match status" value="1"/>
</dbReference>
<comment type="caution">
    <text evidence="5">The sequence shown here is derived from an EMBL/GenBank/DDBJ whole genome shotgun (WGS) entry which is preliminary data.</text>
</comment>
<dbReference type="InParanoid" id="A0A369K1G0"/>
<protein>
    <submittedName>
        <fullName evidence="5">Aspartic-type endopeptidase CTSD</fullName>
    </submittedName>
</protein>
<evidence type="ECO:0000256" key="2">
    <source>
        <dbReference type="PIRSR" id="PIRSR601461-1"/>
    </source>
</evidence>
<comment type="similarity">
    <text evidence="1">Belongs to the peptidase A1 family.</text>
</comment>
<keyword evidence="3" id="KW-0732">Signal</keyword>
<dbReference type="InterPro" id="IPR001461">
    <property type="entry name" value="Aspartic_peptidase_A1"/>
</dbReference>
<feature type="domain" description="Peptidase A1" evidence="4">
    <location>
        <begin position="192"/>
        <end position="505"/>
    </location>
</feature>
<dbReference type="SUPFAM" id="SSF50630">
    <property type="entry name" value="Acid proteases"/>
    <property type="match status" value="1"/>
</dbReference>
<reference evidence="5" key="1">
    <citation type="submission" date="2018-04" db="EMBL/GenBank/DDBJ databases">
        <title>Whole genome sequencing of Hypsizygus marmoreus.</title>
        <authorList>
            <person name="Choi I.-G."/>
            <person name="Min B."/>
            <person name="Kim J.-G."/>
            <person name="Kim S."/>
            <person name="Oh Y.-L."/>
            <person name="Kong W.-S."/>
            <person name="Park H."/>
            <person name="Jeong J."/>
            <person name="Song E.-S."/>
        </authorList>
    </citation>
    <scope>NUCLEOTIDE SEQUENCE [LARGE SCALE GENOMIC DNA]</scope>
    <source>
        <strain evidence="5">51987-8</strain>
    </source>
</reference>
<evidence type="ECO:0000256" key="3">
    <source>
        <dbReference type="SAM" id="SignalP"/>
    </source>
</evidence>
<dbReference type="InterPro" id="IPR021109">
    <property type="entry name" value="Peptidase_aspartic_dom_sf"/>
</dbReference>
<proteinExistence type="inferred from homology"/>
<dbReference type="Pfam" id="PF00026">
    <property type="entry name" value="Asp"/>
    <property type="match status" value="1"/>
</dbReference>
<feature type="active site" evidence="2">
    <location>
        <position position="210"/>
    </location>
</feature>